<dbReference type="Pfam" id="PF12867">
    <property type="entry name" value="DinB_2"/>
    <property type="match status" value="1"/>
</dbReference>
<accession>A0A1H1AU17</accession>
<protein>
    <submittedName>
        <fullName evidence="2">Pentapeptide repeat-containing protein</fullName>
    </submittedName>
</protein>
<keyword evidence="3" id="KW-1185">Reference proteome</keyword>
<dbReference type="OrthoDB" id="3542438at2"/>
<gene>
    <name evidence="2" type="ORF">SAMN04489765_0385</name>
</gene>
<organism evidence="2 3">
    <name type="scientific">Tsukamurella pulmonis</name>
    <dbReference type="NCBI Taxonomy" id="47312"/>
    <lineage>
        <taxon>Bacteria</taxon>
        <taxon>Bacillati</taxon>
        <taxon>Actinomycetota</taxon>
        <taxon>Actinomycetes</taxon>
        <taxon>Mycobacteriales</taxon>
        <taxon>Tsukamurellaceae</taxon>
        <taxon>Tsukamurella</taxon>
    </lineage>
</organism>
<dbReference type="Pfam" id="PF00805">
    <property type="entry name" value="Pentapeptide"/>
    <property type="match status" value="1"/>
</dbReference>
<name>A0A1H1AU17_9ACTN</name>
<dbReference type="SUPFAM" id="SSF109854">
    <property type="entry name" value="DinB/YfiT-like putative metalloenzymes"/>
    <property type="match status" value="1"/>
</dbReference>
<dbReference type="EMBL" id="FNLF01000002">
    <property type="protein sequence ID" value="SDQ43114.1"/>
    <property type="molecule type" value="Genomic_DNA"/>
</dbReference>
<proteinExistence type="predicted"/>
<dbReference type="InterPro" id="IPR001646">
    <property type="entry name" value="5peptide_repeat"/>
</dbReference>
<dbReference type="Gene3D" id="1.20.120.450">
    <property type="entry name" value="dinb family like domain"/>
    <property type="match status" value="1"/>
</dbReference>
<dbReference type="SUPFAM" id="SSF141571">
    <property type="entry name" value="Pentapeptide repeat-like"/>
    <property type="match status" value="1"/>
</dbReference>
<dbReference type="InterPro" id="IPR034660">
    <property type="entry name" value="DinB/YfiT-like"/>
</dbReference>
<reference evidence="3" key="1">
    <citation type="submission" date="2016-10" db="EMBL/GenBank/DDBJ databases">
        <authorList>
            <person name="Varghese N."/>
            <person name="Submissions S."/>
        </authorList>
    </citation>
    <scope>NUCLEOTIDE SEQUENCE [LARGE SCALE GENOMIC DNA]</scope>
    <source>
        <strain evidence="3">DSM 44142</strain>
    </source>
</reference>
<evidence type="ECO:0000313" key="3">
    <source>
        <dbReference type="Proteomes" id="UP000183053"/>
    </source>
</evidence>
<dbReference type="Proteomes" id="UP000183053">
    <property type="component" value="Unassembled WGS sequence"/>
</dbReference>
<evidence type="ECO:0000313" key="2">
    <source>
        <dbReference type="EMBL" id="SDQ43114.1"/>
    </source>
</evidence>
<evidence type="ECO:0000259" key="1">
    <source>
        <dbReference type="Pfam" id="PF12867"/>
    </source>
</evidence>
<dbReference type="RefSeq" id="WP_068537235.1">
    <property type="nucleotide sequence ID" value="NZ_FNLF01000002.1"/>
</dbReference>
<dbReference type="InterPro" id="IPR024775">
    <property type="entry name" value="DinB-like"/>
</dbReference>
<dbReference type="STRING" id="47312.SAMN04489765_0385"/>
<sequence length="236" mass="26229">MARYADEDLTGAEFRECDLSGARFVGAVMQDVRIDGLVAGLVVNGVDVTPYVEAELDRRYPVRPLIRADDPADLRRAAARLHADWDATIDRIRRTPGIENRTVNDEWSAAQTLRHLVFVHDSWFRRCCRGSTALFTPLGVGPESGPYRGTHGVDPSLDPPFDEVVTVRAAQTAELEAWLDGITPARLAVPAPVPDDDVWPPYARGRSVLQCLRTVLTETFEHHRYCVRDLDLLAAG</sequence>
<feature type="domain" description="DinB-like" evidence="1">
    <location>
        <begin position="102"/>
        <end position="225"/>
    </location>
</feature>
<dbReference type="AlphaFoldDB" id="A0A1H1AU17"/>